<accession>I3UHT1</accession>
<proteinExistence type="predicted"/>
<dbReference type="InterPro" id="IPR011041">
    <property type="entry name" value="Quinoprot_gluc/sorb_DH_b-prop"/>
</dbReference>
<reference evidence="3" key="2">
    <citation type="journal article" date="2013" name="PLoS ONE">
        <title>Genome implosion elicits host-confinement in Alcaligenaceae: evidence from the comparative genomics of Tetrathiobacter kashmirensis, a pathogen in the making.</title>
        <authorList>
            <person name="Ghosh W."/>
            <person name="Alam M."/>
            <person name="Roy C."/>
            <person name="Pyne P."/>
            <person name="George A."/>
            <person name="Chakraborty R."/>
            <person name="Majumder S."/>
            <person name="Agarwal A."/>
            <person name="Chakraborty S."/>
            <person name="Majumdar S."/>
            <person name="Gupta S.K."/>
        </authorList>
    </citation>
    <scope>NUCLEOTIDE SEQUENCE [LARGE SCALE GENOMIC DNA]</scope>
    <source>
        <strain evidence="3">WT001</strain>
    </source>
</reference>
<gene>
    <name evidence="2" type="ordered locus">TKWG_25120</name>
</gene>
<dbReference type="KEGG" id="aka:TKWG_25120"/>
<dbReference type="HOGENOM" id="CLU_012253_1_1_4"/>
<name>I3UHT1_ADVKW</name>
<dbReference type="AlphaFoldDB" id="I3UHT1"/>
<evidence type="ECO:0000313" key="3">
    <source>
        <dbReference type="Proteomes" id="UP000005267"/>
    </source>
</evidence>
<dbReference type="PANTHER" id="PTHR19328">
    <property type="entry name" value="HEDGEHOG-INTERACTING PROTEIN"/>
    <property type="match status" value="1"/>
</dbReference>
<reference evidence="2 3" key="1">
    <citation type="journal article" date="2011" name="J. Bacteriol.">
        <title>Whole-genome shotgun sequencing of the sulfur-oxidizing chemoautotroph Tetrathiobacter kashmirensis.</title>
        <authorList>
            <person name="Ghosh W."/>
            <person name="George A."/>
            <person name="Agarwal A."/>
            <person name="Raj P."/>
            <person name="Alam M."/>
            <person name="Pyne P."/>
            <person name="Das Gupta S.K."/>
        </authorList>
    </citation>
    <scope>NUCLEOTIDE SEQUENCE [LARGE SCALE GENOMIC DNA]</scope>
    <source>
        <strain evidence="2 3">WT001</strain>
    </source>
</reference>
<organism evidence="2 3">
    <name type="scientific">Advenella kashmirensis (strain DSM 17095 / LMG 22695 / WT001)</name>
    <name type="common">Tetrathiobacter kashmirensis</name>
    <dbReference type="NCBI Taxonomy" id="1036672"/>
    <lineage>
        <taxon>Bacteria</taxon>
        <taxon>Pseudomonadati</taxon>
        <taxon>Pseudomonadota</taxon>
        <taxon>Betaproteobacteria</taxon>
        <taxon>Burkholderiales</taxon>
        <taxon>Alcaligenaceae</taxon>
    </lineage>
</organism>
<dbReference type="STRING" id="1036672.TKWG_25120"/>
<dbReference type="PANTHER" id="PTHR19328:SF75">
    <property type="entry name" value="ALDOSE SUGAR DEHYDROGENASE YLII"/>
    <property type="match status" value="1"/>
</dbReference>
<dbReference type="InterPro" id="IPR012938">
    <property type="entry name" value="Glc/Sorbosone_DH"/>
</dbReference>
<dbReference type="SUPFAM" id="SSF50952">
    <property type="entry name" value="Soluble quinoprotein glucose dehydrogenase"/>
    <property type="match status" value="1"/>
</dbReference>
<protein>
    <recommendedName>
        <fullName evidence="1">Glucose/Sorbosone dehydrogenase domain-containing protein</fullName>
    </recommendedName>
</protein>
<dbReference type="EMBL" id="CP003555">
    <property type="protein sequence ID" value="AFK64569.1"/>
    <property type="molecule type" value="Genomic_DNA"/>
</dbReference>
<sequence length="413" mass="45274">MKPAVPATSRLPSLPLSFAYRPARRLLSRSTFTNILMATVIVSGFHVATAQAQATTMSPGDKAPVARNVTTETLLKGLEHPWSMAFLPDNAGMLITERSGRLNYWKPGNDKPAVVSGSPKVWASGQGGLLDVVLAPDFAKTRHIYLSYAEEGKDGKAGTAVGFGRLSDDNTRLENFQVIFRQEPKLSVGNHFGSRIIFDRKGYMFIALGENDQRPTSQDLDKLQGKIVRLFPDGRIPQDNPFVGKQGVRPEIWSYGHRNQQGAALNPWTGALWTNEHGPRGGDEVNIPEPGKNYGWPLATYGINYSGLPIPEAKGTDGAGLTQPIYAWKVSPAISGMAFYDHDRFAPWKQSVFIGALAQQRLLNLKVDGTALKDEQVIFEGERIRDVKVGPDGYVYVLTDTGDGKLIRLGLQN</sequence>
<dbReference type="Gene3D" id="2.120.10.30">
    <property type="entry name" value="TolB, C-terminal domain"/>
    <property type="match status" value="1"/>
</dbReference>
<dbReference type="Proteomes" id="UP000005267">
    <property type="component" value="Chromosome"/>
</dbReference>
<keyword evidence="3" id="KW-1185">Reference proteome</keyword>
<dbReference type="Pfam" id="PF07995">
    <property type="entry name" value="GSDH"/>
    <property type="match status" value="1"/>
</dbReference>
<evidence type="ECO:0000259" key="1">
    <source>
        <dbReference type="Pfam" id="PF07995"/>
    </source>
</evidence>
<feature type="domain" description="Glucose/Sorbosone dehydrogenase" evidence="1">
    <location>
        <begin position="78"/>
        <end position="408"/>
    </location>
</feature>
<evidence type="ECO:0000313" key="2">
    <source>
        <dbReference type="EMBL" id="AFK64569.1"/>
    </source>
</evidence>
<dbReference type="InterPro" id="IPR011042">
    <property type="entry name" value="6-blade_b-propeller_TolB-like"/>
</dbReference>